<evidence type="ECO:0000313" key="9">
    <source>
        <dbReference type="Proteomes" id="UP000886723"/>
    </source>
</evidence>
<feature type="active site" description="Charge relay system" evidence="5">
    <location>
        <position position="49"/>
    </location>
</feature>
<reference evidence="8" key="2">
    <citation type="journal article" date="2021" name="PeerJ">
        <title>Extensive microbial diversity within the chicken gut microbiome revealed by metagenomics and culture.</title>
        <authorList>
            <person name="Gilroy R."/>
            <person name="Ravi A."/>
            <person name="Getino M."/>
            <person name="Pursley I."/>
            <person name="Horton D.L."/>
            <person name="Alikhan N.F."/>
            <person name="Baker D."/>
            <person name="Gharbi K."/>
            <person name="Hall N."/>
            <person name="Watson M."/>
            <person name="Adriaenssens E.M."/>
            <person name="Foster-Nyarko E."/>
            <person name="Jarju S."/>
            <person name="Secka A."/>
            <person name="Antonio M."/>
            <person name="Oren A."/>
            <person name="Chaudhuri R.R."/>
            <person name="La Ragione R."/>
            <person name="Hildebrand F."/>
            <person name="Pallen M.J."/>
        </authorList>
    </citation>
    <scope>NUCLEOTIDE SEQUENCE</scope>
    <source>
        <strain evidence="8">ChiBcec2-4451</strain>
    </source>
</reference>
<dbReference type="PRINTS" id="PR00723">
    <property type="entry name" value="SUBTILISIN"/>
</dbReference>
<feature type="active site" description="Charge relay system" evidence="5">
    <location>
        <position position="223"/>
    </location>
</feature>
<keyword evidence="3 5" id="KW-0378">Hydrolase</keyword>
<evidence type="ECO:0000313" key="8">
    <source>
        <dbReference type="EMBL" id="HIV12478.1"/>
    </source>
</evidence>
<dbReference type="InterPro" id="IPR023828">
    <property type="entry name" value="Peptidase_S8_Ser-AS"/>
</dbReference>
<dbReference type="PROSITE" id="PS51892">
    <property type="entry name" value="SUBTILASE"/>
    <property type="match status" value="1"/>
</dbReference>
<dbReference type="PANTHER" id="PTHR43806">
    <property type="entry name" value="PEPTIDASE S8"/>
    <property type="match status" value="1"/>
</dbReference>
<evidence type="ECO:0000256" key="4">
    <source>
        <dbReference type="ARBA" id="ARBA00022825"/>
    </source>
</evidence>
<dbReference type="PROSITE" id="PS00137">
    <property type="entry name" value="SUBTILASE_HIS"/>
    <property type="match status" value="1"/>
</dbReference>
<dbReference type="CDD" id="cd07487">
    <property type="entry name" value="Peptidases_S8_1"/>
    <property type="match status" value="1"/>
</dbReference>
<dbReference type="PROSITE" id="PS00136">
    <property type="entry name" value="SUBTILASE_ASP"/>
    <property type="match status" value="1"/>
</dbReference>
<dbReference type="AlphaFoldDB" id="A0A9D1T6H9"/>
<comment type="caution">
    <text evidence="8">The sequence shown here is derived from an EMBL/GenBank/DDBJ whole genome shotgun (WGS) entry which is preliminary data.</text>
</comment>
<sequence length="279" mass="29482">MSRKILTGRGVGVAILDTGIYPHIDFDTRIVVFQDFIGGRKRPYDDNGHGTHVAGLILGSGKGSAGKYAGAACQSHAAALKVLDKRGNGKVQDVLKALRWIRENGRIYGIRVINISVGTIGNGTRNSHQLIQGVEELWDEGYVIVTAAGNMGPAPGSITAPGSSRKVITVGSSDLLEGEEGISGSGPTSECVCKPDVVAPGARIMSCAPGGRGGTYAAKSGTSMSTPQVAGAIALMLEKEPELTNVEIKMLLRESARDLGYDRNRQGWGLFQKEKFLEM</sequence>
<dbReference type="InterPro" id="IPR050131">
    <property type="entry name" value="Peptidase_S8_subtilisin-like"/>
</dbReference>
<dbReference type="SUPFAM" id="SSF52743">
    <property type="entry name" value="Subtilisin-like"/>
    <property type="match status" value="1"/>
</dbReference>
<proteinExistence type="inferred from homology"/>
<dbReference type="Pfam" id="PF00082">
    <property type="entry name" value="Peptidase_S8"/>
    <property type="match status" value="1"/>
</dbReference>
<dbReference type="Gene3D" id="3.40.50.200">
    <property type="entry name" value="Peptidase S8/S53 domain"/>
    <property type="match status" value="1"/>
</dbReference>
<dbReference type="GO" id="GO:0004252">
    <property type="term" value="F:serine-type endopeptidase activity"/>
    <property type="evidence" value="ECO:0007669"/>
    <property type="project" value="UniProtKB-UniRule"/>
</dbReference>
<reference evidence="8" key="1">
    <citation type="submission" date="2020-10" db="EMBL/GenBank/DDBJ databases">
        <authorList>
            <person name="Gilroy R."/>
        </authorList>
    </citation>
    <scope>NUCLEOTIDE SEQUENCE</scope>
    <source>
        <strain evidence="8">ChiBcec2-4451</strain>
    </source>
</reference>
<protein>
    <submittedName>
        <fullName evidence="8">S8 family peptidase</fullName>
    </submittedName>
</protein>
<dbReference type="PANTHER" id="PTHR43806:SF11">
    <property type="entry name" value="CEREVISIN-RELATED"/>
    <property type="match status" value="1"/>
</dbReference>
<evidence type="ECO:0000256" key="1">
    <source>
        <dbReference type="ARBA" id="ARBA00011073"/>
    </source>
</evidence>
<dbReference type="Proteomes" id="UP000886723">
    <property type="component" value="Unassembled WGS sequence"/>
</dbReference>
<evidence type="ECO:0000256" key="2">
    <source>
        <dbReference type="ARBA" id="ARBA00022670"/>
    </source>
</evidence>
<dbReference type="InterPro" id="IPR015500">
    <property type="entry name" value="Peptidase_S8_subtilisin-rel"/>
</dbReference>
<evidence type="ECO:0000256" key="5">
    <source>
        <dbReference type="PROSITE-ProRule" id="PRU01240"/>
    </source>
</evidence>
<name>A0A9D1T6H9_9FIRM</name>
<feature type="active site" description="Charge relay system" evidence="5">
    <location>
        <position position="17"/>
    </location>
</feature>
<dbReference type="InterPro" id="IPR023827">
    <property type="entry name" value="Peptidase_S8_Asp-AS"/>
</dbReference>
<comment type="similarity">
    <text evidence="1 5 6">Belongs to the peptidase S8 family.</text>
</comment>
<dbReference type="InterPro" id="IPR000209">
    <property type="entry name" value="Peptidase_S8/S53_dom"/>
</dbReference>
<feature type="domain" description="Peptidase S8/S53" evidence="7">
    <location>
        <begin position="8"/>
        <end position="269"/>
    </location>
</feature>
<gene>
    <name evidence="8" type="ORF">IAA63_04980</name>
</gene>
<evidence type="ECO:0000256" key="6">
    <source>
        <dbReference type="RuleBase" id="RU003355"/>
    </source>
</evidence>
<dbReference type="GO" id="GO:0006508">
    <property type="term" value="P:proteolysis"/>
    <property type="evidence" value="ECO:0007669"/>
    <property type="project" value="UniProtKB-KW"/>
</dbReference>
<dbReference type="InterPro" id="IPR022398">
    <property type="entry name" value="Peptidase_S8_His-AS"/>
</dbReference>
<keyword evidence="4 5" id="KW-0720">Serine protease</keyword>
<organism evidence="8 9">
    <name type="scientific">Candidatus Pullilachnospira stercoravium</name>
    <dbReference type="NCBI Taxonomy" id="2840913"/>
    <lineage>
        <taxon>Bacteria</taxon>
        <taxon>Bacillati</taxon>
        <taxon>Bacillota</taxon>
        <taxon>Clostridia</taxon>
        <taxon>Lachnospirales</taxon>
        <taxon>Lachnospiraceae</taxon>
        <taxon>Lachnospiraceae incertae sedis</taxon>
        <taxon>Candidatus Pullilachnospira</taxon>
    </lineage>
</organism>
<evidence type="ECO:0000256" key="3">
    <source>
        <dbReference type="ARBA" id="ARBA00022801"/>
    </source>
</evidence>
<accession>A0A9D1T6H9</accession>
<evidence type="ECO:0000259" key="7">
    <source>
        <dbReference type="Pfam" id="PF00082"/>
    </source>
</evidence>
<dbReference type="InterPro" id="IPR036852">
    <property type="entry name" value="Peptidase_S8/S53_dom_sf"/>
</dbReference>
<dbReference type="EMBL" id="DVON01000106">
    <property type="protein sequence ID" value="HIV12478.1"/>
    <property type="molecule type" value="Genomic_DNA"/>
</dbReference>
<keyword evidence="2 5" id="KW-0645">Protease</keyword>
<dbReference type="PROSITE" id="PS00138">
    <property type="entry name" value="SUBTILASE_SER"/>
    <property type="match status" value="1"/>
</dbReference>